<dbReference type="PANTHER" id="PTHR43798">
    <property type="entry name" value="MONOACYLGLYCEROL LIPASE"/>
    <property type="match status" value="1"/>
</dbReference>
<dbReference type="EMBL" id="BARS01000830">
    <property type="protein sequence ID" value="GAF83161.1"/>
    <property type="molecule type" value="Genomic_DNA"/>
</dbReference>
<name>X0T748_9ZZZZ</name>
<dbReference type="PANTHER" id="PTHR43798:SF33">
    <property type="entry name" value="HYDROLASE, PUTATIVE (AFU_ORTHOLOGUE AFUA_2G14860)-RELATED"/>
    <property type="match status" value="1"/>
</dbReference>
<dbReference type="InterPro" id="IPR000073">
    <property type="entry name" value="AB_hydrolase_1"/>
</dbReference>
<evidence type="ECO:0000313" key="4">
    <source>
        <dbReference type="EMBL" id="GAF83161.1"/>
    </source>
</evidence>
<reference evidence="4" key="1">
    <citation type="journal article" date="2014" name="Front. Microbiol.">
        <title>High frequency of phylogenetically diverse reductive dehalogenase-homologous genes in deep subseafloor sedimentary metagenomes.</title>
        <authorList>
            <person name="Kawai M."/>
            <person name="Futagami T."/>
            <person name="Toyoda A."/>
            <person name="Takaki Y."/>
            <person name="Nishi S."/>
            <person name="Hori S."/>
            <person name="Arai W."/>
            <person name="Tsubouchi T."/>
            <person name="Morono Y."/>
            <person name="Uchiyama I."/>
            <person name="Ito T."/>
            <person name="Fujiyama A."/>
            <person name="Inagaki F."/>
            <person name="Takami H."/>
        </authorList>
    </citation>
    <scope>NUCLEOTIDE SEQUENCE</scope>
    <source>
        <strain evidence="4">Expedition CK06-06</strain>
    </source>
</reference>
<protein>
    <recommendedName>
        <fullName evidence="3">AB hydrolase-1 domain-containing protein</fullName>
    </recommendedName>
</protein>
<accession>X0T748</accession>
<dbReference type="InterPro" id="IPR050266">
    <property type="entry name" value="AB_hydrolase_sf"/>
</dbReference>
<dbReference type="Pfam" id="PF00561">
    <property type="entry name" value="Abhydrolase_1"/>
    <property type="match status" value="1"/>
</dbReference>
<dbReference type="InterPro" id="IPR002410">
    <property type="entry name" value="Peptidase_S33"/>
</dbReference>
<evidence type="ECO:0000256" key="2">
    <source>
        <dbReference type="ARBA" id="ARBA00022801"/>
    </source>
</evidence>
<dbReference type="GO" id="GO:0016020">
    <property type="term" value="C:membrane"/>
    <property type="evidence" value="ECO:0007669"/>
    <property type="project" value="TreeGrafter"/>
</dbReference>
<dbReference type="PRINTS" id="PR00793">
    <property type="entry name" value="PROAMNOPTASE"/>
</dbReference>
<dbReference type="AlphaFoldDB" id="X0T748"/>
<sequence length="307" mass="34018">MKFILSLLVVALLAIVTLTEGNASTSQQTKEFKELMVPAEDVTLYVRIAGDPQAENILLAVHGGPGNSSDYMISLEQLQSEEFTVVTYDQRGTGRSSEPSEGYSLLKYAEDLEAVRKALDAEKVHVLGHSWGGIVAMRYATIYSQKIKTLILMGSGPPSIEPVKLGQKRLVQRIIELQEKGIIPREPPSGGVEIVQAILPAYFSDPNFEIPKELKNMSFNQNVSDHTFSELGEWNFTEEVNKIELPVLILWGADDPFGFPMMATTRDAFASTTVNTVVLNNCGHFWHECPQEVFDQIIAFLALPESN</sequence>
<evidence type="ECO:0000259" key="3">
    <source>
        <dbReference type="Pfam" id="PF00561"/>
    </source>
</evidence>
<proteinExistence type="inferred from homology"/>
<comment type="caution">
    <text evidence="4">The sequence shown here is derived from an EMBL/GenBank/DDBJ whole genome shotgun (WGS) entry which is preliminary data.</text>
</comment>
<dbReference type="GO" id="GO:0008233">
    <property type="term" value="F:peptidase activity"/>
    <property type="evidence" value="ECO:0007669"/>
    <property type="project" value="InterPro"/>
</dbReference>
<dbReference type="InterPro" id="IPR029058">
    <property type="entry name" value="AB_hydrolase_fold"/>
</dbReference>
<dbReference type="Gene3D" id="3.40.50.1820">
    <property type="entry name" value="alpha/beta hydrolase"/>
    <property type="match status" value="1"/>
</dbReference>
<keyword evidence="2" id="KW-0378">Hydrolase</keyword>
<dbReference type="GO" id="GO:0006508">
    <property type="term" value="P:proteolysis"/>
    <property type="evidence" value="ECO:0007669"/>
    <property type="project" value="InterPro"/>
</dbReference>
<dbReference type="PRINTS" id="PR00111">
    <property type="entry name" value="ABHYDROLASE"/>
</dbReference>
<evidence type="ECO:0000256" key="1">
    <source>
        <dbReference type="ARBA" id="ARBA00010088"/>
    </source>
</evidence>
<feature type="domain" description="AB hydrolase-1" evidence="3">
    <location>
        <begin position="57"/>
        <end position="159"/>
    </location>
</feature>
<dbReference type="SUPFAM" id="SSF53474">
    <property type="entry name" value="alpha/beta-Hydrolases"/>
    <property type="match status" value="1"/>
</dbReference>
<comment type="similarity">
    <text evidence="1">Belongs to the peptidase S33 family.</text>
</comment>
<organism evidence="4">
    <name type="scientific">marine sediment metagenome</name>
    <dbReference type="NCBI Taxonomy" id="412755"/>
    <lineage>
        <taxon>unclassified sequences</taxon>
        <taxon>metagenomes</taxon>
        <taxon>ecological metagenomes</taxon>
    </lineage>
</organism>
<gene>
    <name evidence="4" type="ORF">S01H1_01829</name>
</gene>